<keyword evidence="3" id="KW-1185">Reference proteome</keyword>
<evidence type="ECO:0000313" key="3">
    <source>
        <dbReference type="Proteomes" id="UP001161406"/>
    </source>
</evidence>
<keyword evidence="1" id="KW-0472">Membrane</keyword>
<accession>A0ABQ5UBC1</accession>
<evidence type="ECO:0000313" key="2">
    <source>
        <dbReference type="EMBL" id="GLQ09263.1"/>
    </source>
</evidence>
<evidence type="ECO:0008006" key="4">
    <source>
        <dbReference type="Google" id="ProtNLM"/>
    </source>
</evidence>
<proteinExistence type="predicted"/>
<dbReference type="Proteomes" id="UP001161406">
    <property type="component" value="Unassembled WGS sequence"/>
</dbReference>
<keyword evidence="1" id="KW-0812">Transmembrane</keyword>
<name>A0ABQ5UBC1_9HYPH</name>
<reference evidence="2" key="1">
    <citation type="journal article" date="2014" name="Int. J. Syst. Evol. Microbiol.">
        <title>Complete genome of a new Firmicutes species belonging to the dominant human colonic microbiota ('Ruminococcus bicirculans') reveals two chromosomes and a selective capacity to utilize plant glucans.</title>
        <authorList>
            <consortium name="NISC Comparative Sequencing Program"/>
            <person name="Wegmann U."/>
            <person name="Louis P."/>
            <person name="Goesmann A."/>
            <person name="Henrissat B."/>
            <person name="Duncan S.H."/>
            <person name="Flint H.J."/>
        </authorList>
    </citation>
    <scope>NUCLEOTIDE SEQUENCE</scope>
    <source>
        <strain evidence="2">NBRC 103855</strain>
    </source>
</reference>
<evidence type="ECO:0000256" key="1">
    <source>
        <dbReference type="SAM" id="Phobius"/>
    </source>
</evidence>
<dbReference type="EMBL" id="BSNG01000001">
    <property type="protein sequence ID" value="GLQ09263.1"/>
    <property type="molecule type" value="Genomic_DNA"/>
</dbReference>
<organism evidence="2 3">
    <name type="scientific">Devosia yakushimensis</name>
    <dbReference type="NCBI Taxonomy" id="470028"/>
    <lineage>
        <taxon>Bacteria</taxon>
        <taxon>Pseudomonadati</taxon>
        <taxon>Pseudomonadota</taxon>
        <taxon>Alphaproteobacteria</taxon>
        <taxon>Hyphomicrobiales</taxon>
        <taxon>Devosiaceae</taxon>
        <taxon>Devosia</taxon>
    </lineage>
</organism>
<feature type="transmembrane region" description="Helical" evidence="1">
    <location>
        <begin position="6"/>
        <end position="25"/>
    </location>
</feature>
<dbReference type="InterPro" id="IPR046089">
    <property type="entry name" value="DUF6107"/>
</dbReference>
<comment type="caution">
    <text evidence="2">The sequence shown here is derived from an EMBL/GenBank/DDBJ whole genome shotgun (WGS) entry which is preliminary data.</text>
</comment>
<reference evidence="2" key="2">
    <citation type="submission" date="2023-01" db="EMBL/GenBank/DDBJ databases">
        <title>Draft genome sequence of Devosia yakushimensis strain NBRC 103855.</title>
        <authorList>
            <person name="Sun Q."/>
            <person name="Mori K."/>
        </authorList>
    </citation>
    <scope>NUCLEOTIDE SEQUENCE</scope>
    <source>
        <strain evidence="2">NBRC 103855</strain>
    </source>
</reference>
<feature type="transmembrane region" description="Helical" evidence="1">
    <location>
        <begin position="64"/>
        <end position="84"/>
    </location>
</feature>
<feature type="transmembrane region" description="Helical" evidence="1">
    <location>
        <begin position="37"/>
        <end position="58"/>
    </location>
</feature>
<gene>
    <name evidence="2" type="ORF">GCM10007913_11950</name>
</gene>
<dbReference type="Pfam" id="PF19602">
    <property type="entry name" value="DUF6107"/>
    <property type="match status" value="1"/>
</dbReference>
<protein>
    <recommendedName>
        <fullName evidence="4">Holin</fullName>
    </recommendedName>
</protein>
<keyword evidence="1" id="KW-1133">Transmembrane helix</keyword>
<sequence length="117" mass="12793">MDLSIWAAKFFGSVVGVLISMVMVAPKNTRNGAYRILLAPIAGVIFAPAAQSVLWFLQGSTIEHHMAASCFTGFSCWFILEFTARMLSSEEWLRRLLEEVLRLRGDKGGGDGPATGK</sequence>